<dbReference type="Proteomes" id="UP000011575">
    <property type="component" value="Unassembled WGS sequence"/>
</dbReference>
<reference evidence="1 2" key="1">
    <citation type="journal article" date="2014" name="PLoS Genet.">
        <title>Phylogenetically driven sequencing of extremely halophilic archaea reveals strategies for static and dynamic osmo-response.</title>
        <authorList>
            <person name="Becker E.A."/>
            <person name="Seitzer P.M."/>
            <person name="Tritt A."/>
            <person name="Larsen D."/>
            <person name="Krusor M."/>
            <person name="Yao A.I."/>
            <person name="Wu D."/>
            <person name="Madern D."/>
            <person name="Eisen J.A."/>
            <person name="Darling A.E."/>
            <person name="Facciotti M.T."/>
        </authorList>
    </citation>
    <scope>NUCLEOTIDE SEQUENCE [LARGE SCALE GENOMIC DNA]</scope>
    <source>
        <strain evidence="1 2">JCM 13560</strain>
    </source>
</reference>
<evidence type="ECO:0000313" key="2">
    <source>
        <dbReference type="Proteomes" id="UP000011575"/>
    </source>
</evidence>
<name>M0PGX6_9EURY</name>
<proteinExistence type="predicted"/>
<evidence type="ECO:0000313" key="1">
    <source>
        <dbReference type="EMBL" id="EMA68844.1"/>
    </source>
</evidence>
<gene>
    <name evidence="1" type="ORF">C461_04417</name>
</gene>
<evidence type="ECO:0008006" key="3">
    <source>
        <dbReference type="Google" id="ProtNLM"/>
    </source>
</evidence>
<dbReference type="EMBL" id="AOJI01000017">
    <property type="protein sequence ID" value="EMA68844.1"/>
    <property type="molecule type" value="Genomic_DNA"/>
</dbReference>
<keyword evidence="2" id="KW-1185">Reference proteome</keyword>
<dbReference type="RefSeq" id="WP_007998984.1">
    <property type="nucleotide sequence ID" value="NZ_AOJI01000017.1"/>
</dbReference>
<dbReference type="AlphaFoldDB" id="M0PGX6"/>
<accession>M0PGX6</accession>
<organism evidence="1 2">
    <name type="scientific">Halorubrum aidingense JCM 13560</name>
    <dbReference type="NCBI Taxonomy" id="1230454"/>
    <lineage>
        <taxon>Archaea</taxon>
        <taxon>Methanobacteriati</taxon>
        <taxon>Methanobacteriota</taxon>
        <taxon>Stenosarchaea group</taxon>
        <taxon>Halobacteria</taxon>
        <taxon>Halobacteriales</taxon>
        <taxon>Haloferacaceae</taxon>
        <taxon>Halorubrum</taxon>
    </lineage>
</organism>
<protein>
    <recommendedName>
        <fullName evidence="3">C2H2-type domain-containing protein</fullName>
    </recommendedName>
</protein>
<dbReference type="PATRIC" id="fig|1230454.4.peg.906"/>
<comment type="caution">
    <text evidence="1">The sequence shown here is derived from an EMBL/GenBank/DDBJ whole genome shotgun (WGS) entry which is preliminary data.</text>
</comment>
<sequence>MSDDRTFTCTDCGAEISADVESTPKAFKFHVKREHRSNLQDLDSTRKRPYRAFLDEHDIEKIRDDDVPI</sequence>
<dbReference type="STRING" id="1230454.C461_04417"/>